<reference evidence="1" key="1">
    <citation type="submission" date="2020-04" db="EMBL/GenBank/DDBJ databases">
        <authorList>
            <person name="Alioto T."/>
            <person name="Alioto T."/>
            <person name="Gomez Garrido J."/>
        </authorList>
    </citation>
    <scope>NUCLEOTIDE SEQUENCE</scope>
    <source>
        <strain evidence="1">A484AB</strain>
    </source>
</reference>
<gene>
    <name evidence="1" type="ORF">PACLA_8A058066</name>
</gene>
<organism evidence="1 2">
    <name type="scientific">Paramuricea clavata</name>
    <name type="common">Red gorgonian</name>
    <name type="synonym">Violescent sea-whip</name>
    <dbReference type="NCBI Taxonomy" id="317549"/>
    <lineage>
        <taxon>Eukaryota</taxon>
        <taxon>Metazoa</taxon>
        <taxon>Cnidaria</taxon>
        <taxon>Anthozoa</taxon>
        <taxon>Octocorallia</taxon>
        <taxon>Malacalcyonacea</taxon>
        <taxon>Plexauridae</taxon>
        <taxon>Paramuricea</taxon>
    </lineage>
</organism>
<evidence type="ECO:0000313" key="2">
    <source>
        <dbReference type="Proteomes" id="UP001152795"/>
    </source>
</evidence>
<sequence>MKDMIKDALKKRDFTEDALILAQAATIVRNDIFHHEGFQFTSQYPPGCQKKSLPSSLQCIVSMIVNGPNLAESNDSQVCLTVGQTIVRNVKKRKLNSPKKVRHTREREPPLAIYIGINIYALTRSKKIIQQLYHMGISVSYDRVVQIEEWLATAVCEKFEDDGVVAPTILRKGLFTVGARDNLDRDPSATTATTSFHGTGISIFQIPSTSEPGVIREPVTLPPSRAYTHSLPDHYASVPAVSLKYTHVQVAESNSEPVKLDLTDAKLEECDWMEHSLQHISDVELWKTSSLTWSAYDATQQQPTSELTAICALLPLFYEKSNTPAMIKHGMDIHRQATEYLNPGQIPVITFDQPLFAIAKYVLWKWSDLYGEKVYVVMMCGLHIEKALWNTVGDLLDGSELVTLDSRNCANEAVVNTIRTLEDAGTKKYQDYVKTVLVDRSHSIHDTISNNLLPLFSTKLKVRSKDCKKVKVFENNVALLGQLYISLQNRDGDISEFFAHEVQSYPPSLSEFVKLNLSGTKCHLLQFIKEPNQTEAPYYMTAKFWMVR</sequence>
<dbReference type="Proteomes" id="UP001152795">
    <property type="component" value="Unassembled WGS sequence"/>
</dbReference>
<dbReference type="EMBL" id="CACRXK020002726">
    <property type="protein sequence ID" value="CAB3995763.1"/>
    <property type="molecule type" value="Genomic_DNA"/>
</dbReference>
<name>A0A7D9I2T2_PARCT</name>
<accession>A0A7D9I2T2</accession>
<comment type="caution">
    <text evidence="1">The sequence shown here is derived from an EMBL/GenBank/DDBJ whole genome shotgun (WGS) entry which is preliminary data.</text>
</comment>
<protein>
    <submittedName>
        <fullName evidence="1">Uncharacterized protein</fullName>
    </submittedName>
</protein>
<proteinExistence type="predicted"/>
<keyword evidence="2" id="KW-1185">Reference proteome</keyword>
<dbReference type="PANTHER" id="PTHR47018:SF2">
    <property type="entry name" value="TESMIN_TSO1-LIKE CXC DOMAIN-CONTAINING PROTEIN"/>
    <property type="match status" value="1"/>
</dbReference>
<dbReference type="PANTHER" id="PTHR47018">
    <property type="entry name" value="CXC DOMAIN-CONTAINING PROTEIN-RELATED"/>
    <property type="match status" value="1"/>
</dbReference>
<evidence type="ECO:0000313" key="1">
    <source>
        <dbReference type="EMBL" id="CAB3995763.1"/>
    </source>
</evidence>
<dbReference type="OrthoDB" id="10057522at2759"/>
<dbReference type="AlphaFoldDB" id="A0A7D9I2T2"/>